<dbReference type="GO" id="GO:0016887">
    <property type="term" value="F:ATP hydrolysis activity"/>
    <property type="evidence" value="ECO:0007669"/>
    <property type="project" value="InterPro"/>
</dbReference>
<proteinExistence type="inferred from homology"/>
<keyword evidence="5" id="KW-0175">Coiled coil</keyword>
<evidence type="ECO:0000256" key="1">
    <source>
        <dbReference type="ARBA" id="ARBA00005417"/>
    </source>
</evidence>
<evidence type="ECO:0000256" key="4">
    <source>
        <dbReference type="ARBA" id="ARBA00022840"/>
    </source>
</evidence>
<sequence length="337" mass="37598">MMELSLDQLLKEYPFVNAYFEQNKLDIAGYGDKTFREFLDHFTEEELEDQAIDREKLLSDLPVYLEQMSAFLGLEKSNRVLSMTILAGYDKSGNPEGFSELTVETSQIISIVGPTGSGKSRLLADIEWAAQRDTPTGRSILINGKKPDNKWRFSSNNRLVAQLSQNMNFVMDLTVEEFLRMHAVSRLVEDPQTVIEQIILAANDLAGEKFDLTTPVTSLSGGQSRALMIADTAILSSSPIVLIDEIENAGIDRKKALELLISSDKIVLMATHDPLLALMADKRIIIKNGGISKVLDTNEEEKLLLEELEKMDSLIQTARQELRKGSTLSGKTLNMEI</sequence>
<evidence type="ECO:0000313" key="7">
    <source>
        <dbReference type="EMBL" id="XBS55708.1"/>
    </source>
</evidence>
<dbReference type="AlphaFoldDB" id="A0AAU7PTX1"/>
<comment type="similarity">
    <text evidence="1">Belongs to the ABC transporter superfamily.</text>
</comment>
<keyword evidence="3" id="KW-0547">Nucleotide-binding</keyword>
<dbReference type="SUPFAM" id="SSF52540">
    <property type="entry name" value="P-loop containing nucleoside triphosphate hydrolases"/>
    <property type="match status" value="1"/>
</dbReference>
<dbReference type="RefSeq" id="WP_349948358.1">
    <property type="nucleotide sequence ID" value="NZ_CP157940.1"/>
</dbReference>
<feature type="domain" description="ABC transporter" evidence="6">
    <location>
        <begin position="78"/>
        <end position="314"/>
    </location>
</feature>
<dbReference type="EMBL" id="CP157940">
    <property type="protein sequence ID" value="XBS55708.1"/>
    <property type="molecule type" value="Genomic_DNA"/>
</dbReference>
<dbReference type="InterPro" id="IPR027417">
    <property type="entry name" value="P-loop_NTPase"/>
</dbReference>
<dbReference type="Gene3D" id="3.40.50.300">
    <property type="entry name" value="P-loop containing nucleotide triphosphate hydrolases"/>
    <property type="match status" value="1"/>
</dbReference>
<gene>
    <name evidence="7" type="ORF">ABFV83_07965</name>
</gene>
<keyword evidence="4 7" id="KW-0067">ATP-binding</keyword>
<evidence type="ECO:0000256" key="2">
    <source>
        <dbReference type="ARBA" id="ARBA00022448"/>
    </source>
</evidence>
<feature type="coiled-coil region" evidence="5">
    <location>
        <begin position="291"/>
        <end position="321"/>
    </location>
</feature>
<organism evidence="7">
    <name type="scientific">Lacrimispora sp. BS-2</name>
    <dbReference type="NCBI Taxonomy" id="3151850"/>
    <lineage>
        <taxon>Bacteria</taxon>
        <taxon>Bacillati</taxon>
        <taxon>Bacillota</taxon>
        <taxon>Clostridia</taxon>
        <taxon>Lachnospirales</taxon>
        <taxon>Lachnospiraceae</taxon>
        <taxon>Lacrimispora</taxon>
    </lineage>
</organism>
<evidence type="ECO:0000259" key="6">
    <source>
        <dbReference type="PROSITE" id="PS50893"/>
    </source>
</evidence>
<dbReference type="Pfam" id="PF00005">
    <property type="entry name" value="ABC_tran"/>
    <property type="match status" value="1"/>
</dbReference>
<dbReference type="PANTHER" id="PTHR43117:SF4">
    <property type="entry name" value="OSMOPROTECTANT IMPORT ATP-BINDING PROTEIN OSMV"/>
    <property type="match status" value="1"/>
</dbReference>
<reference evidence="7" key="1">
    <citation type="submission" date="2024-06" db="EMBL/GenBank/DDBJ databases">
        <title>Lacrimispora cavernae sp. nov., a novel anaerobe isolated from bat guano pile inside a cave.</title>
        <authorList>
            <person name="Miller S.L."/>
            <person name="Lu N."/>
            <person name="King J."/>
            <person name="Sankaranarayanan K."/>
            <person name="Lawson P.A."/>
        </authorList>
    </citation>
    <scope>NUCLEOTIDE SEQUENCE</scope>
    <source>
        <strain evidence="7">BS-2</strain>
    </source>
</reference>
<dbReference type="PANTHER" id="PTHR43117">
    <property type="entry name" value="OSMOPROTECTANT IMPORT ATP-BINDING PROTEIN OSMV"/>
    <property type="match status" value="1"/>
</dbReference>
<keyword evidence="2" id="KW-0813">Transport</keyword>
<dbReference type="InterPro" id="IPR017871">
    <property type="entry name" value="ABC_transporter-like_CS"/>
</dbReference>
<dbReference type="SMART" id="SM00382">
    <property type="entry name" value="AAA"/>
    <property type="match status" value="1"/>
</dbReference>
<evidence type="ECO:0000256" key="5">
    <source>
        <dbReference type="SAM" id="Coils"/>
    </source>
</evidence>
<protein>
    <submittedName>
        <fullName evidence="7">ATP-binding cassette domain-containing protein</fullName>
    </submittedName>
</protein>
<dbReference type="InterPro" id="IPR003593">
    <property type="entry name" value="AAA+_ATPase"/>
</dbReference>
<accession>A0AAU7PTX1</accession>
<dbReference type="PROSITE" id="PS00211">
    <property type="entry name" value="ABC_TRANSPORTER_1"/>
    <property type="match status" value="1"/>
</dbReference>
<evidence type="ECO:0000256" key="3">
    <source>
        <dbReference type="ARBA" id="ARBA00022741"/>
    </source>
</evidence>
<dbReference type="PROSITE" id="PS50893">
    <property type="entry name" value="ABC_TRANSPORTER_2"/>
    <property type="match status" value="1"/>
</dbReference>
<dbReference type="InterPro" id="IPR003439">
    <property type="entry name" value="ABC_transporter-like_ATP-bd"/>
</dbReference>
<dbReference type="GO" id="GO:0005524">
    <property type="term" value="F:ATP binding"/>
    <property type="evidence" value="ECO:0007669"/>
    <property type="project" value="UniProtKB-KW"/>
</dbReference>
<name>A0AAU7PTX1_9FIRM</name>